<evidence type="ECO:0000313" key="2">
    <source>
        <dbReference type="EMBL" id="MBO2448545.1"/>
    </source>
</evidence>
<comment type="caution">
    <text evidence="2">The sequence shown here is derived from an EMBL/GenBank/DDBJ whole genome shotgun (WGS) entry which is preliminary data.</text>
</comment>
<dbReference type="RefSeq" id="WP_208256217.1">
    <property type="nucleotide sequence ID" value="NZ_JAGEOJ010000006.1"/>
</dbReference>
<keyword evidence="3" id="KW-1185">Reference proteome</keyword>
<dbReference type="EMBL" id="JAGEOJ010000006">
    <property type="protein sequence ID" value="MBO2448545.1"/>
    <property type="molecule type" value="Genomic_DNA"/>
</dbReference>
<evidence type="ECO:0000256" key="1">
    <source>
        <dbReference type="SAM" id="MobiDB-lite"/>
    </source>
</evidence>
<dbReference type="PROSITE" id="PS51257">
    <property type="entry name" value="PROKAR_LIPOPROTEIN"/>
    <property type="match status" value="1"/>
</dbReference>
<accession>A0A939P9T1</accession>
<evidence type="ECO:0000313" key="3">
    <source>
        <dbReference type="Proteomes" id="UP000669179"/>
    </source>
</evidence>
<dbReference type="Proteomes" id="UP000669179">
    <property type="component" value="Unassembled WGS sequence"/>
</dbReference>
<dbReference type="AlphaFoldDB" id="A0A939P9T1"/>
<organism evidence="2 3">
    <name type="scientific">Actinomadura barringtoniae</name>
    <dbReference type="NCBI Taxonomy" id="1427535"/>
    <lineage>
        <taxon>Bacteria</taxon>
        <taxon>Bacillati</taxon>
        <taxon>Actinomycetota</taxon>
        <taxon>Actinomycetes</taxon>
        <taxon>Streptosporangiales</taxon>
        <taxon>Thermomonosporaceae</taxon>
        <taxon>Actinomadura</taxon>
    </lineage>
</organism>
<reference evidence="2" key="1">
    <citation type="submission" date="2021-03" db="EMBL/GenBank/DDBJ databases">
        <authorList>
            <person name="Kanchanasin P."/>
            <person name="Saeng-In P."/>
            <person name="Phongsopitanun W."/>
            <person name="Yuki M."/>
            <person name="Kudo T."/>
            <person name="Ohkuma M."/>
            <person name="Tanasupawat S."/>
        </authorList>
    </citation>
    <scope>NUCLEOTIDE SEQUENCE</scope>
    <source>
        <strain evidence="2">GKU 128</strain>
    </source>
</reference>
<feature type="region of interest" description="Disordered" evidence="1">
    <location>
        <begin position="23"/>
        <end position="52"/>
    </location>
</feature>
<sequence length="114" mass="11603">MHKLTYIAAALVAAALTLTGCSDDGSKSKADPKSPSASASSQAIAVTPDGESWDRTQAVKEAKQMALDEKSGGNPTGAKVCETFYNGGLQNGGKFPAGKQAWIAACQEGVKQAG</sequence>
<name>A0A939P9T1_9ACTN</name>
<gene>
    <name evidence="2" type="ORF">J4573_15690</name>
</gene>
<protein>
    <submittedName>
        <fullName evidence="2">Uncharacterized protein</fullName>
    </submittedName>
</protein>
<proteinExistence type="predicted"/>